<dbReference type="InterPro" id="IPR013437">
    <property type="entry name" value="FtsW"/>
</dbReference>
<accession>A0ABW0YRW7</accession>
<evidence type="ECO:0000256" key="18">
    <source>
        <dbReference type="ARBA" id="ARBA00041418"/>
    </source>
</evidence>
<evidence type="ECO:0000256" key="6">
    <source>
        <dbReference type="ARBA" id="ARBA00022679"/>
    </source>
</evidence>
<keyword evidence="11 23" id="KW-0472">Membrane</keyword>
<name>A0ABW0YRW7_9BACI</name>
<evidence type="ECO:0000256" key="3">
    <source>
        <dbReference type="ARBA" id="ARBA00022475"/>
    </source>
</evidence>
<evidence type="ECO:0000256" key="16">
    <source>
        <dbReference type="ARBA" id="ARBA00038053"/>
    </source>
</evidence>
<feature type="transmembrane region" description="Helical" evidence="23">
    <location>
        <begin position="163"/>
        <end position="180"/>
    </location>
</feature>
<evidence type="ECO:0000256" key="2">
    <source>
        <dbReference type="ARBA" id="ARBA00004752"/>
    </source>
</evidence>
<feature type="transmembrane region" description="Helical" evidence="23">
    <location>
        <begin position="51"/>
        <end position="69"/>
    </location>
</feature>
<keyword evidence="25" id="KW-1185">Reference proteome</keyword>
<keyword evidence="7 23" id="KW-0812">Transmembrane</keyword>
<evidence type="ECO:0000313" key="25">
    <source>
        <dbReference type="Proteomes" id="UP001596142"/>
    </source>
</evidence>
<keyword evidence="4" id="KW-0132">Cell division</keyword>
<protein>
    <recommendedName>
        <fullName evidence="17">Probable peptidoglycan glycosyltransferase FtsW</fullName>
        <ecNumber evidence="19">2.4.99.28</ecNumber>
    </recommendedName>
    <alternativeName>
        <fullName evidence="18">Cell division protein FtsW</fullName>
    </alternativeName>
    <alternativeName>
        <fullName evidence="15">Cell wall polymerase</fullName>
    </alternativeName>
    <alternativeName>
        <fullName evidence="14">Peptidoglycan polymerase</fullName>
    </alternativeName>
</protein>
<evidence type="ECO:0000256" key="9">
    <source>
        <dbReference type="ARBA" id="ARBA00022984"/>
    </source>
</evidence>
<evidence type="ECO:0000256" key="17">
    <source>
        <dbReference type="ARBA" id="ARBA00041185"/>
    </source>
</evidence>
<reference evidence="25" key="1">
    <citation type="journal article" date="2019" name="Int. J. Syst. Evol. Microbiol.">
        <title>The Global Catalogue of Microorganisms (GCM) 10K type strain sequencing project: providing services to taxonomists for standard genome sequencing and annotation.</title>
        <authorList>
            <consortium name="The Broad Institute Genomics Platform"/>
            <consortium name="The Broad Institute Genome Sequencing Center for Infectious Disease"/>
            <person name="Wu L."/>
            <person name="Ma J."/>
        </authorList>
    </citation>
    <scope>NUCLEOTIDE SEQUENCE [LARGE SCALE GENOMIC DNA]</scope>
    <source>
        <strain evidence="25">CECT 7184</strain>
    </source>
</reference>
<feature type="region of interest" description="Disordered" evidence="22">
    <location>
        <begin position="367"/>
        <end position="390"/>
    </location>
</feature>
<evidence type="ECO:0000256" key="10">
    <source>
        <dbReference type="ARBA" id="ARBA00022989"/>
    </source>
</evidence>
<evidence type="ECO:0000313" key="24">
    <source>
        <dbReference type="EMBL" id="MFC5712849.1"/>
    </source>
</evidence>
<feature type="transmembrane region" description="Helical" evidence="23">
    <location>
        <begin position="12"/>
        <end position="31"/>
    </location>
</feature>
<evidence type="ECO:0000256" key="15">
    <source>
        <dbReference type="ARBA" id="ARBA00033270"/>
    </source>
</evidence>
<comment type="catalytic activity">
    <reaction evidence="20">
        <text>[GlcNAc-(1-&gt;4)-Mur2Ac(oyl-L-Ala-gamma-D-Glu-L-Lys-D-Ala-D-Ala)](n)-di-trans,octa-cis-undecaprenyl diphosphate + beta-D-GlcNAc-(1-&gt;4)-Mur2Ac(oyl-L-Ala-gamma-D-Glu-L-Lys-D-Ala-D-Ala)-di-trans,octa-cis-undecaprenyl diphosphate = [GlcNAc-(1-&gt;4)-Mur2Ac(oyl-L-Ala-gamma-D-Glu-L-Lys-D-Ala-D-Ala)](n+1)-di-trans,octa-cis-undecaprenyl diphosphate + di-trans,octa-cis-undecaprenyl diphosphate + H(+)</text>
        <dbReference type="Rhea" id="RHEA:23708"/>
        <dbReference type="Rhea" id="RHEA-COMP:9602"/>
        <dbReference type="Rhea" id="RHEA-COMP:9603"/>
        <dbReference type="ChEBI" id="CHEBI:15378"/>
        <dbReference type="ChEBI" id="CHEBI:58405"/>
        <dbReference type="ChEBI" id="CHEBI:60033"/>
        <dbReference type="ChEBI" id="CHEBI:78435"/>
        <dbReference type="EC" id="2.4.99.28"/>
    </reaction>
</comment>
<dbReference type="PANTHER" id="PTHR30474:SF2">
    <property type="entry name" value="PEPTIDOGLYCAN GLYCOSYLTRANSFERASE FTSW-RELATED"/>
    <property type="match status" value="1"/>
</dbReference>
<keyword evidence="12" id="KW-0131">Cell cycle</keyword>
<feature type="transmembrane region" description="Helical" evidence="23">
    <location>
        <begin position="76"/>
        <end position="95"/>
    </location>
</feature>
<evidence type="ECO:0000256" key="14">
    <source>
        <dbReference type="ARBA" id="ARBA00032370"/>
    </source>
</evidence>
<evidence type="ECO:0000256" key="8">
    <source>
        <dbReference type="ARBA" id="ARBA00022960"/>
    </source>
</evidence>
<evidence type="ECO:0000256" key="23">
    <source>
        <dbReference type="SAM" id="Phobius"/>
    </source>
</evidence>
<keyword evidence="8" id="KW-0133">Cell shape</keyword>
<evidence type="ECO:0000256" key="1">
    <source>
        <dbReference type="ARBA" id="ARBA00004651"/>
    </source>
</evidence>
<keyword evidence="13" id="KW-0961">Cell wall biogenesis/degradation</keyword>
<dbReference type="RefSeq" id="WP_385940130.1">
    <property type="nucleotide sequence ID" value="NZ_JBHSOZ010000003.1"/>
</dbReference>
<evidence type="ECO:0000256" key="7">
    <source>
        <dbReference type="ARBA" id="ARBA00022692"/>
    </source>
</evidence>
<evidence type="ECO:0000256" key="5">
    <source>
        <dbReference type="ARBA" id="ARBA00022676"/>
    </source>
</evidence>
<evidence type="ECO:0000256" key="4">
    <source>
        <dbReference type="ARBA" id="ARBA00022618"/>
    </source>
</evidence>
<gene>
    <name evidence="24" type="primary">ftsW</name>
    <name evidence="24" type="ORF">ACFPU1_08655</name>
</gene>
<dbReference type="PROSITE" id="PS00428">
    <property type="entry name" value="FTSW_RODA_SPOVE"/>
    <property type="match status" value="1"/>
</dbReference>
<feature type="transmembrane region" description="Helical" evidence="23">
    <location>
        <begin position="302"/>
        <end position="320"/>
    </location>
</feature>
<dbReference type="Proteomes" id="UP001596142">
    <property type="component" value="Unassembled WGS sequence"/>
</dbReference>
<keyword evidence="10 23" id="KW-1133">Transmembrane helix</keyword>
<evidence type="ECO:0000256" key="12">
    <source>
        <dbReference type="ARBA" id="ARBA00023306"/>
    </source>
</evidence>
<evidence type="ECO:0000256" key="21">
    <source>
        <dbReference type="ARBA" id="ARBA00049966"/>
    </source>
</evidence>
<keyword evidence="6" id="KW-0808">Transferase</keyword>
<proteinExistence type="inferred from homology"/>
<evidence type="ECO:0000256" key="11">
    <source>
        <dbReference type="ARBA" id="ARBA00023136"/>
    </source>
</evidence>
<comment type="caution">
    <text evidence="24">The sequence shown here is derived from an EMBL/GenBank/DDBJ whole genome shotgun (WGS) entry which is preliminary data.</text>
</comment>
<keyword evidence="5" id="KW-0328">Glycosyltransferase</keyword>
<comment type="subcellular location">
    <subcellularLocation>
        <location evidence="1">Cell membrane</location>
        <topology evidence="1">Multi-pass membrane protein</topology>
    </subcellularLocation>
</comment>
<sequence length="390" mass="42899">MKLERYKDFDWILIGAVFLLSFFGIIMVYSASYPLGIDLADDPAYFFKRQLIFFIVGTLLFFVVMHFPYRFYRKLTPFIITASIIMLVLVLLVGSEVNGAQRWLGVGAFRIQPSEIVKLGIVIYLAQVYSQKQQYINLFIKGVIPPLVVVVFIFTLIMLQPDLGTATAILLVTVIIVFLSGARFRHLAVLGGLSAVVVAWLAFQAPYRVQRLVAFRDPFEFAGDAGGYQLVQSYIAIAHGGITGTGLGQSVQKLHYLPEPHTDFILAVIAEELGMLGVGFLLICLLVIAVRGLMIGIRCKNTFGTLLALGIIFQMMSQAIFNGGAVTGLLPITGITLPFISYGGSSLLVSLVAAGILANISRENSKEKRLAEQEPAHYSKKPHQAKAHHL</sequence>
<dbReference type="PANTHER" id="PTHR30474">
    <property type="entry name" value="CELL CYCLE PROTEIN"/>
    <property type="match status" value="1"/>
</dbReference>
<dbReference type="Pfam" id="PF01098">
    <property type="entry name" value="FTSW_RODA_SPOVE"/>
    <property type="match status" value="1"/>
</dbReference>
<feature type="compositionally biased region" description="Basic and acidic residues" evidence="22">
    <location>
        <begin position="367"/>
        <end position="377"/>
    </location>
</feature>
<evidence type="ECO:0000256" key="20">
    <source>
        <dbReference type="ARBA" id="ARBA00049902"/>
    </source>
</evidence>
<comment type="pathway">
    <text evidence="2">Cell wall biogenesis; peptidoglycan biosynthesis.</text>
</comment>
<feature type="transmembrane region" description="Helical" evidence="23">
    <location>
        <begin position="264"/>
        <end position="290"/>
    </location>
</feature>
<feature type="transmembrane region" description="Helical" evidence="23">
    <location>
        <begin position="340"/>
        <end position="360"/>
    </location>
</feature>
<dbReference type="EMBL" id="JBHSOZ010000003">
    <property type="protein sequence ID" value="MFC5712849.1"/>
    <property type="molecule type" value="Genomic_DNA"/>
</dbReference>
<keyword evidence="9" id="KW-0573">Peptidoglycan synthesis</keyword>
<dbReference type="InterPro" id="IPR018365">
    <property type="entry name" value="Cell_cycle_FtsW-rel_CS"/>
</dbReference>
<feature type="transmembrane region" description="Helical" evidence="23">
    <location>
        <begin position="138"/>
        <end position="157"/>
    </location>
</feature>
<evidence type="ECO:0000256" key="19">
    <source>
        <dbReference type="ARBA" id="ARBA00044770"/>
    </source>
</evidence>
<comment type="function">
    <text evidence="21">Peptidoglycan polymerase that is essential for cell division.</text>
</comment>
<feature type="compositionally biased region" description="Basic residues" evidence="22">
    <location>
        <begin position="378"/>
        <end position="390"/>
    </location>
</feature>
<dbReference type="NCBIfam" id="TIGR02614">
    <property type="entry name" value="ftsW"/>
    <property type="match status" value="1"/>
</dbReference>
<dbReference type="EC" id="2.4.99.28" evidence="19"/>
<dbReference type="InterPro" id="IPR001182">
    <property type="entry name" value="FtsW/RodA"/>
</dbReference>
<comment type="similarity">
    <text evidence="16">Belongs to the SEDS family. FtsW subfamily.</text>
</comment>
<keyword evidence="3" id="KW-1003">Cell membrane</keyword>
<feature type="transmembrane region" description="Helical" evidence="23">
    <location>
        <begin position="107"/>
        <end position="126"/>
    </location>
</feature>
<evidence type="ECO:0000256" key="22">
    <source>
        <dbReference type="SAM" id="MobiDB-lite"/>
    </source>
</evidence>
<feature type="transmembrane region" description="Helical" evidence="23">
    <location>
        <begin position="187"/>
        <end position="207"/>
    </location>
</feature>
<organism evidence="24 25">
    <name type="scientific">Thalassorhabdus alkalitolerans</name>
    <dbReference type="NCBI Taxonomy" id="2282697"/>
    <lineage>
        <taxon>Bacteria</taxon>
        <taxon>Bacillati</taxon>
        <taxon>Bacillota</taxon>
        <taxon>Bacilli</taxon>
        <taxon>Bacillales</taxon>
        <taxon>Bacillaceae</taxon>
        <taxon>Thalassorhabdus</taxon>
    </lineage>
</organism>
<evidence type="ECO:0000256" key="13">
    <source>
        <dbReference type="ARBA" id="ARBA00023316"/>
    </source>
</evidence>